<evidence type="ECO:0000256" key="3">
    <source>
        <dbReference type="ARBA" id="ARBA00022989"/>
    </source>
</evidence>
<feature type="transmembrane region" description="Helical" evidence="5">
    <location>
        <begin position="212"/>
        <end position="230"/>
    </location>
</feature>
<dbReference type="InterPro" id="IPR007016">
    <property type="entry name" value="O-antigen_ligase-rel_domated"/>
</dbReference>
<feature type="transmembrane region" description="Helical" evidence="5">
    <location>
        <begin position="165"/>
        <end position="183"/>
    </location>
</feature>
<keyword evidence="2 5" id="KW-0812">Transmembrane</keyword>
<keyword evidence="4 5" id="KW-0472">Membrane</keyword>
<feature type="transmembrane region" description="Helical" evidence="5">
    <location>
        <begin position="42"/>
        <end position="61"/>
    </location>
</feature>
<reference evidence="7 8" key="1">
    <citation type="submission" date="2021-01" db="EMBL/GenBank/DDBJ databases">
        <title>Complete genome sequence of Pantoea eucrina OB49, a heavy metal tolerant bacterium with PGPR potential isolated from wheat in Algeria.</title>
        <authorList>
            <person name="Lekired A."/>
            <person name="Ouzari I.H."/>
        </authorList>
    </citation>
    <scope>NUCLEOTIDE SEQUENCE [LARGE SCALE GENOMIC DNA]</scope>
    <source>
        <strain evidence="7 8">OB49</strain>
    </source>
</reference>
<keyword evidence="7" id="KW-0436">Ligase</keyword>
<evidence type="ECO:0000259" key="6">
    <source>
        <dbReference type="Pfam" id="PF04932"/>
    </source>
</evidence>
<feature type="domain" description="O-antigen ligase-related" evidence="6">
    <location>
        <begin position="195"/>
        <end position="351"/>
    </location>
</feature>
<gene>
    <name evidence="7" type="ORF">JJB79_15525</name>
</gene>
<comment type="caution">
    <text evidence="7">The sequence shown here is derived from an EMBL/GenBank/DDBJ whole genome shotgun (WGS) entry which is preliminary data.</text>
</comment>
<dbReference type="RefSeq" id="WP_039381241.1">
    <property type="nucleotide sequence ID" value="NZ_CP083448.1"/>
</dbReference>
<proteinExistence type="predicted"/>
<dbReference type="Proteomes" id="UP000809137">
    <property type="component" value="Unassembled WGS sequence"/>
</dbReference>
<feature type="transmembrane region" description="Helical" evidence="5">
    <location>
        <begin position="131"/>
        <end position="153"/>
    </location>
</feature>
<dbReference type="PANTHER" id="PTHR37422:SF17">
    <property type="entry name" value="O-ANTIGEN LIGASE"/>
    <property type="match status" value="1"/>
</dbReference>
<evidence type="ECO:0000313" key="7">
    <source>
        <dbReference type="EMBL" id="MBM0748808.1"/>
    </source>
</evidence>
<dbReference type="GO" id="GO:0016874">
    <property type="term" value="F:ligase activity"/>
    <property type="evidence" value="ECO:0007669"/>
    <property type="project" value="UniProtKB-KW"/>
</dbReference>
<feature type="transmembrane region" description="Helical" evidence="5">
    <location>
        <begin position="68"/>
        <end position="88"/>
    </location>
</feature>
<feature type="transmembrane region" description="Helical" evidence="5">
    <location>
        <begin position="394"/>
        <end position="410"/>
    </location>
</feature>
<evidence type="ECO:0000313" key="8">
    <source>
        <dbReference type="Proteomes" id="UP000809137"/>
    </source>
</evidence>
<feature type="transmembrane region" description="Helical" evidence="5">
    <location>
        <begin position="237"/>
        <end position="254"/>
    </location>
</feature>
<accession>A0ABS1Z8R7</accession>
<feature type="transmembrane region" description="Helical" evidence="5">
    <location>
        <begin position="369"/>
        <end position="388"/>
    </location>
</feature>
<dbReference type="GeneID" id="84692868"/>
<protein>
    <submittedName>
        <fullName evidence="7">O-antigen ligase family protein</fullName>
    </submittedName>
</protein>
<evidence type="ECO:0000256" key="1">
    <source>
        <dbReference type="ARBA" id="ARBA00004141"/>
    </source>
</evidence>
<dbReference type="PANTHER" id="PTHR37422">
    <property type="entry name" value="TEICHURONIC ACID BIOSYNTHESIS PROTEIN TUAE"/>
    <property type="match status" value="1"/>
</dbReference>
<evidence type="ECO:0000256" key="4">
    <source>
        <dbReference type="ARBA" id="ARBA00023136"/>
    </source>
</evidence>
<comment type="subcellular location">
    <subcellularLocation>
        <location evidence="1">Membrane</location>
        <topology evidence="1">Multi-pass membrane protein</topology>
    </subcellularLocation>
</comment>
<dbReference type="InterPro" id="IPR051533">
    <property type="entry name" value="WaaL-like"/>
</dbReference>
<feature type="transmembrane region" description="Helical" evidence="5">
    <location>
        <begin position="340"/>
        <end position="362"/>
    </location>
</feature>
<evidence type="ECO:0000256" key="2">
    <source>
        <dbReference type="ARBA" id="ARBA00022692"/>
    </source>
</evidence>
<keyword evidence="8" id="KW-1185">Reference proteome</keyword>
<name>A0ABS1Z8R7_9GAMM</name>
<feature type="transmembrane region" description="Helical" evidence="5">
    <location>
        <begin position="190"/>
        <end position="206"/>
    </location>
</feature>
<dbReference type="Pfam" id="PF04932">
    <property type="entry name" value="Wzy_C"/>
    <property type="match status" value="1"/>
</dbReference>
<feature type="transmembrane region" description="Helical" evidence="5">
    <location>
        <begin position="12"/>
        <end position="36"/>
    </location>
</feature>
<evidence type="ECO:0000256" key="5">
    <source>
        <dbReference type="SAM" id="Phobius"/>
    </source>
</evidence>
<keyword evidence="3 5" id="KW-1133">Transmembrane helix</keyword>
<sequence>MQISNYLARREAPHSAISTLIFFGCATALLTAPFGGSFGRNVFYITSYIAFITLATHALYYAKLRINIALPVAMLLVGIASIIWTAVYKQPGDFISLYRQYQSTGRLQISGALILFFVLNDKSDLRQKAILAALLTGLAVNAYAIYQGVWLHLRRVELNFDRATMAAYIISAVNLLFLKAILLQKNKLKLFLFPAAFLFSYLAIILTGTRAAMLLFPVMALILVLFSKNVISRRYKIALFVIIPALFIAGSLIFKEKIANRIDEFQQNIADMHKNRGENSVVSRLSMQIIALQTGIESPAGQSAEQRALLARKIIQQQPQLYGALPYLTVHMHNEVLETFSIKGIAGALALVNFYIMLLVYAFRRGGNALLLTLALALIGYGLSDVIFFSTECTLIYCLTIIFAFSMMKGPHHQEKNQ</sequence>
<dbReference type="EMBL" id="JAFCXS010000013">
    <property type="protein sequence ID" value="MBM0748808.1"/>
    <property type="molecule type" value="Genomic_DNA"/>
</dbReference>
<organism evidence="7 8">
    <name type="scientific">Pantoea eucrina</name>
    <dbReference type="NCBI Taxonomy" id="472693"/>
    <lineage>
        <taxon>Bacteria</taxon>
        <taxon>Pseudomonadati</taxon>
        <taxon>Pseudomonadota</taxon>
        <taxon>Gammaproteobacteria</taxon>
        <taxon>Enterobacterales</taxon>
        <taxon>Erwiniaceae</taxon>
        <taxon>Pantoea</taxon>
    </lineage>
</organism>
<feature type="transmembrane region" description="Helical" evidence="5">
    <location>
        <begin position="100"/>
        <end position="119"/>
    </location>
</feature>